<accession>A0A6A6KUC7</accession>
<name>A0A6A6KUC7_HEVBR</name>
<gene>
    <name evidence="1" type="ORF">GH714_025745</name>
</gene>
<comment type="caution">
    <text evidence="1">The sequence shown here is derived from an EMBL/GenBank/DDBJ whole genome shotgun (WGS) entry which is preliminary data.</text>
</comment>
<sequence>MSSKIVQTVSHLGWDYEEYYMKSTFGGKISPSLLNLKHLRYFDLSNNDFGGIQIPKFLGSMKSLRYLNLSGAGFGGMVPHELGNLSNLHCLNLNGAIIINMLRIYIGFLVLLC</sequence>
<evidence type="ECO:0000313" key="1">
    <source>
        <dbReference type="EMBL" id="KAF2292581.1"/>
    </source>
</evidence>
<proteinExistence type="predicted"/>
<dbReference type="Proteomes" id="UP000467840">
    <property type="component" value="Chromosome 13"/>
</dbReference>
<organism evidence="1 2">
    <name type="scientific">Hevea brasiliensis</name>
    <name type="common">Para rubber tree</name>
    <name type="synonym">Siphonia brasiliensis</name>
    <dbReference type="NCBI Taxonomy" id="3981"/>
    <lineage>
        <taxon>Eukaryota</taxon>
        <taxon>Viridiplantae</taxon>
        <taxon>Streptophyta</taxon>
        <taxon>Embryophyta</taxon>
        <taxon>Tracheophyta</taxon>
        <taxon>Spermatophyta</taxon>
        <taxon>Magnoliopsida</taxon>
        <taxon>eudicotyledons</taxon>
        <taxon>Gunneridae</taxon>
        <taxon>Pentapetalae</taxon>
        <taxon>rosids</taxon>
        <taxon>fabids</taxon>
        <taxon>Malpighiales</taxon>
        <taxon>Euphorbiaceae</taxon>
        <taxon>Crotonoideae</taxon>
        <taxon>Micrandreae</taxon>
        <taxon>Hevea</taxon>
    </lineage>
</organism>
<dbReference type="SUPFAM" id="SSF52047">
    <property type="entry name" value="RNI-like"/>
    <property type="match status" value="1"/>
</dbReference>
<dbReference type="AlphaFoldDB" id="A0A6A6KUC7"/>
<keyword evidence="2" id="KW-1185">Reference proteome</keyword>
<dbReference type="EMBL" id="JAAGAX010000014">
    <property type="protein sequence ID" value="KAF2292581.1"/>
    <property type="molecule type" value="Genomic_DNA"/>
</dbReference>
<dbReference type="InterPro" id="IPR001611">
    <property type="entry name" value="Leu-rich_rpt"/>
</dbReference>
<reference evidence="1 2" key="1">
    <citation type="journal article" date="2020" name="Mol. Plant">
        <title>The Chromosome-Based Rubber Tree Genome Provides New Insights into Spurge Genome Evolution and Rubber Biosynthesis.</title>
        <authorList>
            <person name="Liu J."/>
            <person name="Shi C."/>
            <person name="Shi C.C."/>
            <person name="Li W."/>
            <person name="Zhang Q.J."/>
            <person name="Zhang Y."/>
            <person name="Li K."/>
            <person name="Lu H.F."/>
            <person name="Shi C."/>
            <person name="Zhu S.T."/>
            <person name="Xiao Z.Y."/>
            <person name="Nan H."/>
            <person name="Yue Y."/>
            <person name="Zhu X.G."/>
            <person name="Wu Y."/>
            <person name="Hong X.N."/>
            <person name="Fan G.Y."/>
            <person name="Tong Y."/>
            <person name="Zhang D."/>
            <person name="Mao C.L."/>
            <person name="Liu Y.L."/>
            <person name="Hao S.J."/>
            <person name="Liu W.Q."/>
            <person name="Lv M.Q."/>
            <person name="Zhang H.B."/>
            <person name="Liu Y."/>
            <person name="Hu-Tang G.R."/>
            <person name="Wang J.P."/>
            <person name="Wang J.H."/>
            <person name="Sun Y.H."/>
            <person name="Ni S.B."/>
            <person name="Chen W.B."/>
            <person name="Zhang X.C."/>
            <person name="Jiao Y.N."/>
            <person name="Eichler E.E."/>
            <person name="Li G.H."/>
            <person name="Liu X."/>
            <person name="Gao L.Z."/>
        </authorList>
    </citation>
    <scope>NUCLEOTIDE SEQUENCE [LARGE SCALE GENOMIC DNA]</scope>
    <source>
        <strain evidence="2">cv. GT1</strain>
        <tissue evidence="1">Leaf</tissue>
    </source>
</reference>
<evidence type="ECO:0000313" key="2">
    <source>
        <dbReference type="Proteomes" id="UP000467840"/>
    </source>
</evidence>
<dbReference type="Gene3D" id="3.80.10.10">
    <property type="entry name" value="Ribonuclease Inhibitor"/>
    <property type="match status" value="1"/>
</dbReference>
<dbReference type="Pfam" id="PF00560">
    <property type="entry name" value="LRR_1"/>
    <property type="match status" value="2"/>
</dbReference>
<dbReference type="InterPro" id="IPR032675">
    <property type="entry name" value="LRR_dom_sf"/>
</dbReference>
<dbReference type="PANTHER" id="PTHR48058:SF22">
    <property type="entry name" value="LEUCINE-RICH REPEAT-CONTAINING N-TERMINAL PLANT-TYPE DOMAIN-CONTAINING PROTEIN"/>
    <property type="match status" value="1"/>
</dbReference>
<dbReference type="PANTHER" id="PTHR48058">
    <property type="entry name" value="LRR RECEPTOR-LIKE SERINE/THREONINE-PROTEIN KINASE FLS2-RELATED"/>
    <property type="match status" value="1"/>
</dbReference>
<evidence type="ECO:0008006" key="3">
    <source>
        <dbReference type="Google" id="ProtNLM"/>
    </source>
</evidence>
<protein>
    <recommendedName>
        <fullName evidence="3">Leucine-rich repeat-containing N-terminal plant-type domain-containing protein</fullName>
    </recommendedName>
</protein>